<sequence length="72" mass="8028">MLDGHRVAGQSQSVHFCSYHPRLCRACHENVATIPRDGIANTSRPCHARSSRRPDFHGPDRSDDIIKVCNSS</sequence>
<organism evidence="2 3">
    <name type="scientific">Ancylostoma ceylanicum</name>
    <dbReference type="NCBI Taxonomy" id="53326"/>
    <lineage>
        <taxon>Eukaryota</taxon>
        <taxon>Metazoa</taxon>
        <taxon>Ecdysozoa</taxon>
        <taxon>Nematoda</taxon>
        <taxon>Chromadorea</taxon>
        <taxon>Rhabditida</taxon>
        <taxon>Rhabditina</taxon>
        <taxon>Rhabditomorpha</taxon>
        <taxon>Strongyloidea</taxon>
        <taxon>Ancylostomatidae</taxon>
        <taxon>Ancylostomatinae</taxon>
        <taxon>Ancylostoma</taxon>
    </lineage>
</organism>
<evidence type="ECO:0000313" key="2">
    <source>
        <dbReference type="EMBL" id="EYB87884.1"/>
    </source>
</evidence>
<accession>A0A016SC61</accession>
<proteinExistence type="predicted"/>
<evidence type="ECO:0000256" key="1">
    <source>
        <dbReference type="SAM" id="MobiDB-lite"/>
    </source>
</evidence>
<evidence type="ECO:0000313" key="3">
    <source>
        <dbReference type="Proteomes" id="UP000024635"/>
    </source>
</evidence>
<reference evidence="3" key="1">
    <citation type="journal article" date="2015" name="Nat. Genet.">
        <title>The genome and transcriptome of the zoonotic hookworm Ancylostoma ceylanicum identify infection-specific gene families.</title>
        <authorList>
            <person name="Schwarz E.M."/>
            <person name="Hu Y."/>
            <person name="Antoshechkin I."/>
            <person name="Miller M.M."/>
            <person name="Sternberg P.W."/>
            <person name="Aroian R.V."/>
        </authorList>
    </citation>
    <scope>NUCLEOTIDE SEQUENCE</scope>
    <source>
        <strain evidence="3">HY135</strain>
    </source>
</reference>
<dbReference type="AlphaFoldDB" id="A0A016SC61"/>
<comment type="caution">
    <text evidence="2">The sequence shown here is derived from an EMBL/GenBank/DDBJ whole genome shotgun (WGS) entry which is preliminary data.</text>
</comment>
<name>A0A016SC61_9BILA</name>
<protein>
    <submittedName>
        <fullName evidence="2">Uncharacterized protein</fullName>
    </submittedName>
</protein>
<keyword evidence="3" id="KW-1185">Reference proteome</keyword>
<gene>
    <name evidence="2" type="primary">Acey_s0255.g311</name>
    <name evidence="2" type="ORF">Y032_0255g311</name>
</gene>
<dbReference type="Proteomes" id="UP000024635">
    <property type="component" value="Unassembled WGS sequence"/>
</dbReference>
<dbReference type="EMBL" id="JARK01001591">
    <property type="protein sequence ID" value="EYB87884.1"/>
    <property type="molecule type" value="Genomic_DNA"/>
</dbReference>
<feature type="region of interest" description="Disordered" evidence="1">
    <location>
        <begin position="40"/>
        <end position="63"/>
    </location>
</feature>
<feature type="compositionally biased region" description="Basic and acidic residues" evidence="1">
    <location>
        <begin position="52"/>
        <end position="63"/>
    </location>
</feature>